<protein>
    <recommendedName>
        <fullName evidence="4">AB hydrolase-1 domain-containing protein</fullName>
    </recommendedName>
</protein>
<dbReference type="AlphaFoldDB" id="A0A9P4JKB7"/>
<sequence>MPALLPSLKKSYWLFAALGGLYGIFMVLLTNPWFQRHALYAHKINSAFWHNINEPESFGFAKNQVTPFHLNTTDGETLYCWHVLPLDAYLEHENEIVRQAGGVVEDLKETPGYRLLKGDEDARVVVNFHGNAGHLADGFRTHTYRSITSIPKTHLLTCDYRGFGLSTVRNAPHLPTEAGLITDGISLVNYVLSNLSHSSTRTVLLGQSLGTAVTAATALHFTSPSSDTELLPPRSAELSNTKPVSFASIILVAPFPTLPTLLKTYRILGLIPVLSPLRPYPKLAAFLTRRIKDPWPTLPRLQALLTASKAQDQPVRIHILHARNDADINFRLGESLYEGLESVLRSEEGVVNVQERKSVLGGERVRRGAFAYRSVEVDHSHGKTIVELEVVRFGGHNEVVGFVPTGLAVRRAFREASEVVRLGGRPGLDVE</sequence>
<reference evidence="2" key="1">
    <citation type="journal article" date="2020" name="Stud. Mycol.">
        <title>101 Dothideomycetes genomes: a test case for predicting lifestyles and emergence of pathogens.</title>
        <authorList>
            <person name="Haridas S."/>
            <person name="Albert R."/>
            <person name="Binder M."/>
            <person name="Bloem J."/>
            <person name="Labutti K."/>
            <person name="Salamov A."/>
            <person name="Andreopoulos B."/>
            <person name="Baker S."/>
            <person name="Barry K."/>
            <person name="Bills G."/>
            <person name="Bluhm B."/>
            <person name="Cannon C."/>
            <person name="Castanera R."/>
            <person name="Culley D."/>
            <person name="Daum C."/>
            <person name="Ezra D."/>
            <person name="Gonzalez J."/>
            <person name="Henrissat B."/>
            <person name="Kuo A."/>
            <person name="Liang C."/>
            <person name="Lipzen A."/>
            <person name="Lutzoni F."/>
            <person name="Magnuson J."/>
            <person name="Mondo S."/>
            <person name="Nolan M."/>
            <person name="Ohm R."/>
            <person name="Pangilinan J."/>
            <person name="Park H.-J."/>
            <person name="Ramirez L."/>
            <person name="Alfaro M."/>
            <person name="Sun H."/>
            <person name="Tritt A."/>
            <person name="Yoshinaga Y."/>
            <person name="Zwiers L.-H."/>
            <person name="Turgeon B."/>
            <person name="Goodwin S."/>
            <person name="Spatafora J."/>
            <person name="Crous P."/>
            <person name="Grigoriev I."/>
        </authorList>
    </citation>
    <scope>NUCLEOTIDE SEQUENCE</scope>
    <source>
        <strain evidence="2">ATCC 74209</strain>
    </source>
</reference>
<dbReference type="EMBL" id="ML994008">
    <property type="protein sequence ID" value="KAF2200725.1"/>
    <property type="molecule type" value="Genomic_DNA"/>
</dbReference>
<dbReference type="OrthoDB" id="446723at2759"/>
<keyword evidence="1" id="KW-0812">Transmembrane</keyword>
<feature type="transmembrane region" description="Helical" evidence="1">
    <location>
        <begin position="12"/>
        <end position="34"/>
    </location>
</feature>
<evidence type="ECO:0000256" key="1">
    <source>
        <dbReference type="SAM" id="Phobius"/>
    </source>
</evidence>
<comment type="caution">
    <text evidence="2">The sequence shown here is derived from an EMBL/GenBank/DDBJ whole genome shotgun (WGS) entry which is preliminary data.</text>
</comment>
<keyword evidence="1" id="KW-0472">Membrane</keyword>
<accession>A0A9P4JKB7</accession>
<dbReference type="Gene3D" id="3.40.50.1820">
    <property type="entry name" value="alpha/beta hydrolase"/>
    <property type="match status" value="1"/>
</dbReference>
<dbReference type="SUPFAM" id="SSF53474">
    <property type="entry name" value="alpha/beta-Hydrolases"/>
    <property type="match status" value="1"/>
</dbReference>
<keyword evidence="1" id="KW-1133">Transmembrane helix</keyword>
<gene>
    <name evidence="2" type="ORF">GQ43DRAFT_441284</name>
</gene>
<proteinExistence type="predicted"/>
<organism evidence="2 3">
    <name type="scientific">Delitschia confertaspora ATCC 74209</name>
    <dbReference type="NCBI Taxonomy" id="1513339"/>
    <lineage>
        <taxon>Eukaryota</taxon>
        <taxon>Fungi</taxon>
        <taxon>Dikarya</taxon>
        <taxon>Ascomycota</taxon>
        <taxon>Pezizomycotina</taxon>
        <taxon>Dothideomycetes</taxon>
        <taxon>Pleosporomycetidae</taxon>
        <taxon>Pleosporales</taxon>
        <taxon>Delitschiaceae</taxon>
        <taxon>Delitschia</taxon>
    </lineage>
</organism>
<evidence type="ECO:0000313" key="3">
    <source>
        <dbReference type="Proteomes" id="UP000799536"/>
    </source>
</evidence>
<keyword evidence="3" id="KW-1185">Reference proteome</keyword>
<dbReference type="InterPro" id="IPR029058">
    <property type="entry name" value="AB_hydrolase_fold"/>
</dbReference>
<dbReference type="PANTHER" id="PTHR12277">
    <property type="entry name" value="ALPHA/BETA HYDROLASE DOMAIN-CONTAINING PROTEIN"/>
    <property type="match status" value="1"/>
</dbReference>
<evidence type="ECO:0000313" key="2">
    <source>
        <dbReference type="EMBL" id="KAF2200725.1"/>
    </source>
</evidence>
<dbReference type="PANTHER" id="PTHR12277:SF81">
    <property type="entry name" value="PROTEIN ABHD13"/>
    <property type="match status" value="1"/>
</dbReference>
<evidence type="ECO:0008006" key="4">
    <source>
        <dbReference type="Google" id="ProtNLM"/>
    </source>
</evidence>
<name>A0A9P4JKB7_9PLEO</name>
<dbReference type="Proteomes" id="UP000799536">
    <property type="component" value="Unassembled WGS sequence"/>
</dbReference>